<dbReference type="Proteomes" id="UP000236724">
    <property type="component" value="Unassembled WGS sequence"/>
</dbReference>
<dbReference type="RefSeq" id="WP_103920616.1">
    <property type="nucleotide sequence ID" value="NZ_FMSV02000511.1"/>
</dbReference>
<evidence type="ECO:0000313" key="4">
    <source>
        <dbReference type="Proteomes" id="UP000236724"/>
    </source>
</evidence>
<sequence>MALKKGGMMGRGMLTLHIDSIEKLYFSYLPFLKNGGLFVETEKKYRLGSEVFMLLTLPDETEKLPVAGKVVWINPKGVQGGRPCGIGVHFGEMDKGNTRSKIETMLVKMSRSSKSTYTM</sequence>
<dbReference type="InterPro" id="IPR009875">
    <property type="entry name" value="PilZ_domain"/>
</dbReference>
<dbReference type="EMBL" id="FMSV02000539">
    <property type="protein sequence ID" value="SEH07694.1"/>
    <property type="molecule type" value="Genomic_DNA"/>
</dbReference>
<name>A0A1H6FFB0_9GAMM</name>
<gene>
    <name evidence="2" type="ORF">MBHS_02764</name>
    <name evidence="3" type="ORF">MBHS_03579</name>
</gene>
<evidence type="ECO:0000313" key="2">
    <source>
        <dbReference type="EMBL" id="SEH06898.1"/>
    </source>
</evidence>
<dbReference type="Gene3D" id="2.40.10.220">
    <property type="entry name" value="predicted glycosyltransferase like domains"/>
    <property type="match status" value="1"/>
</dbReference>
<dbReference type="EMBL" id="FMSV02000511">
    <property type="protein sequence ID" value="SEH06898.1"/>
    <property type="molecule type" value="Genomic_DNA"/>
</dbReference>
<dbReference type="Pfam" id="PF07238">
    <property type="entry name" value="PilZ"/>
    <property type="match status" value="1"/>
</dbReference>
<proteinExistence type="predicted"/>
<dbReference type="AlphaFoldDB" id="A0A1H6FFB0"/>
<organism evidence="3 4">
    <name type="scientific">Candidatus Venteria ishoeyi</name>
    <dbReference type="NCBI Taxonomy" id="1899563"/>
    <lineage>
        <taxon>Bacteria</taxon>
        <taxon>Pseudomonadati</taxon>
        <taxon>Pseudomonadota</taxon>
        <taxon>Gammaproteobacteria</taxon>
        <taxon>Thiotrichales</taxon>
        <taxon>Thiotrichaceae</taxon>
        <taxon>Venteria</taxon>
    </lineage>
</organism>
<keyword evidence="4" id="KW-1185">Reference proteome</keyword>
<dbReference type="GO" id="GO:0035438">
    <property type="term" value="F:cyclic-di-GMP binding"/>
    <property type="evidence" value="ECO:0007669"/>
    <property type="project" value="InterPro"/>
</dbReference>
<protein>
    <submittedName>
        <fullName evidence="3">PilZ domain protein</fullName>
    </submittedName>
</protein>
<feature type="domain" description="PilZ" evidence="1">
    <location>
        <begin position="22"/>
        <end position="106"/>
    </location>
</feature>
<reference evidence="3 4" key="1">
    <citation type="submission" date="2016-10" db="EMBL/GenBank/DDBJ databases">
        <authorList>
            <person name="de Groot N.N."/>
        </authorList>
    </citation>
    <scope>NUCLEOTIDE SEQUENCE [LARGE SCALE GENOMIC DNA]</scope>
    <source>
        <strain evidence="3">MBHS1</strain>
    </source>
</reference>
<evidence type="ECO:0000313" key="3">
    <source>
        <dbReference type="EMBL" id="SEH07694.1"/>
    </source>
</evidence>
<dbReference type="OrthoDB" id="5296245at2"/>
<accession>A0A1H6FFB0</accession>
<evidence type="ECO:0000259" key="1">
    <source>
        <dbReference type="Pfam" id="PF07238"/>
    </source>
</evidence>